<dbReference type="GO" id="GO:0047753">
    <property type="term" value="F:choline-sulfatase activity"/>
    <property type="evidence" value="ECO:0007669"/>
    <property type="project" value="UniProtKB-EC"/>
</dbReference>
<sequence>MNRVLWVPITLLLWGCFWVQAADRPNVLLICIDDLRPVLGCYGGAAKTPNLDRFAESAVTFQRHYVQFPSCGPSRACMMGGVRPDTLRLYGNGGSGSVANEPKKRPTMPLLFKNNGFTTLSFGKTYHSKGSGPGFGWSRQPWHPPSGWTCYVNYQMQKGKTAKGMWRPAFEIYDGPDELHGDYQTADQAIKALEENQDKPFFIAAGFYKPHLPFVASKRFWNLYKDEEIKPLQPQTIPEAAQRYGYSFREICAYGLDKGKLFTPESMPTLPQTRDLVHAYYAATSFADAQAGRILRKLDELKLREKTVVVVWSDHGFHLGDQQRWAKWTQFEADMRSPLMIRVPTKGQRGRRTNALVESVDIYPTLAAACGLKLPSHLEGVSLLPIIKGQVDSLKPAAYSQVKGLKNFPNMLAYSIRTDRHRYIQWRDVSDGYKLVNTELYDLGVIGAERMNIADDSEQTEVLDACRALMGAGYTTLQAVE</sequence>
<comment type="similarity">
    <text evidence="2">Belongs to the sulfatase family.</text>
</comment>
<evidence type="ECO:0000256" key="2">
    <source>
        <dbReference type="ARBA" id="ARBA00008779"/>
    </source>
</evidence>
<dbReference type="RefSeq" id="WP_419193763.1">
    <property type="nucleotide sequence ID" value="NZ_SJPJ01000001.1"/>
</dbReference>
<dbReference type="Gene3D" id="3.40.720.10">
    <property type="entry name" value="Alkaline Phosphatase, subunit A"/>
    <property type="match status" value="1"/>
</dbReference>
<proteinExistence type="inferred from homology"/>
<keyword evidence="5 8" id="KW-0378">Hydrolase</keyword>
<reference evidence="8 9" key="1">
    <citation type="submission" date="2019-02" db="EMBL/GenBank/DDBJ databases">
        <title>Deep-cultivation of Planctomycetes and their phenomic and genomic characterization uncovers novel biology.</title>
        <authorList>
            <person name="Wiegand S."/>
            <person name="Jogler M."/>
            <person name="Boedeker C."/>
            <person name="Pinto D."/>
            <person name="Vollmers J."/>
            <person name="Rivas-Marin E."/>
            <person name="Kohn T."/>
            <person name="Peeters S.H."/>
            <person name="Heuer A."/>
            <person name="Rast P."/>
            <person name="Oberbeckmann S."/>
            <person name="Bunk B."/>
            <person name="Jeske O."/>
            <person name="Meyerdierks A."/>
            <person name="Storesund J.E."/>
            <person name="Kallscheuer N."/>
            <person name="Luecker S."/>
            <person name="Lage O.M."/>
            <person name="Pohl T."/>
            <person name="Merkel B.J."/>
            <person name="Hornburger P."/>
            <person name="Mueller R.-W."/>
            <person name="Bruemmer F."/>
            <person name="Labrenz M."/>
            <person name="Spormann A.M."/>
            <person name="Op Den Camp H."/>
            <person name="Overmann J."/>
            <person name="Amann R."/>
            <person name="Jetten M.S.M."/>
            <person name="Mascher T."/>
            <person name="Medema M.H."/>
            <person name="Devos D.P."/>
            <person name="Kaster A.-K."/>
            <person name="Ovreas L."/>
            <person name="Rohde M."/>
            <person name="Galperin M.Y."/>
            <person name="Jogler C."/>
        </authorList>
    </citation>
    <scope>NUCLEOTIDE SEQUENCE [LARGE SCALE GENOMIC DNA]</scope>
    <source>
        <strain evidence="8 9">CA13</strain>
    </source>
</reference>
<dbReference type="GO" id="GO:0004423">
    <property type="term" value="F:iduronate-2-sulfatase activity"/>
    <property type="evidence" value="ECO:0007669"/>
    <property type="project" value="InterPro"/>
</dbReference>
<dbReference type="GO" id="GO:0005737">
    <property type="term" value="C:cytoplasm"/>
    <property type="evidence" value="ECO:0007669"/>
    <property type="project" value="TreeGrafter"/>
</dbReference>
<keyword evidence="6" id="KW-0106">Calcium</keyword>
<comment type="caution">
    <text evidence="8">The sequence shown here is derived from an EMBL/GenBank/DDBJ whole genome shotgun (WGS) entry which is preliminary data.</text>
</comment>
<keyword evidence="4" id="KW-0732">Signal</keyword>
<organism evidence="8 9">
    <name type="scientific">Novipirellula herctigrandis</name>
    <dbReference type="NCBI Taxonomy" id="2527986"/>
    <lineage>
        <taxon>Bacteria</taxon>
        <taxon>Pseudomonadati</taxon>
        <taxon>Planctomycetota</taxon>
        <taxon>Planctomycetia</taxon>
        <taxon>Pirellulales</taxon>
        <taxon>Pirellulaceae</taxon>
        <taxon>Novipirellula</taxon>
    </lineage>
</organism>
<evidence type="ECO:0000259" key="7">
    <source>
        <dbReference type="Pfam" id="PF00884"/>
    </source>
</evidence>
<accession>A0A5C5YVF3</accession>
<protein>
    <submittedName>
        <fullName evidence="8">Choline-sulfatase</fullName>
        <ecNumber evidence="8">3.1.6.6</ecNumber>
    </submittedName>
</protein>
<evidence type="ECO:0000313" key="9">
    <source>
        <dbReference type="Proteomes" id="UP000315010"/>
    </source>
</evidence>
<dbReference type="CDD" id="cd16030">
    <property type="entry name" value="iduronate-2-sulfatase"/>
    <property type="match status" value="1"/>
</dbReference>
<evidence type="ECO:0000256" key="4">
    <source>
        <dbReference type="ARBA" id="ARBA00022729"/>
    </source>
</evidence>
<evidence type="ECO:0000313" key="8">
    <source>
        <dbReference type="EMBL" id="TWT78736.1"/>
    </source>
</evidence>
<dbReference type="InterPro" id="IPR017850">
    <property type="entry name" value="Alkaline_phosphatase_core_sf"/>
</dbReference>
<keyword evidence="3" id="KW-0479">Metal-binding</keyword>
<dbReference type="EMBL" id="SJPJ01000001">
    <property type="protein sequence ID" value="TWT78736.1"/>
    <property type="molecule type" value="Genomic_DNA"/>
</dbReference>
<evidence type="ECO:0000256" key="3">
    <source>
        <dbReference type="ARBA" id="ARBA00022723"/>
    </source>
</evidence>
<name>A0A5C5YVF3_9BACT</name>
<evidence type="ECO:0000256" key="5">
    <source>
        <dbReference type="ARBA" id="ARBA00022801"/>
    </source>
</evidence>
<comment type="cofactor">
    <cofactor evidence="1">
        <name>Ca(2+)</name>
        <dbReference type="ChEBI" id="CHEBI:29108"/>
    </cofactor>
</comment>
<dbReference type="PANTHER" id="PTHR45953">
    <property type="entry name" value="IDURONATE 2-SULFATASE"/>
    <property type="match status" value="1"/>
</dbReference>
<keyword evidence="9" id="KW-1185">Reference proteome</keyword>
<dbReference type="EC" id="3.1.6.6" evidence="8"/>
<dbReference type="InterPro" id="IPR000917">
    <property type="entry name" value="Sulfatase_N"/>
</dbReference>
<evidence type="ECO:0000256" key="1">
    <source>
        <dbReference type="ARBA" id="ARBA00001913"/>
    </source>
</evidence>
<dbReference type="Pfam" id="PF00884">
    <property type="entry name" value="Sulfatase"/>
    <property type="match status" value="1"/>
</dbReference>
<feature type="domain" description="Sulfatase N-terminal" evidence="7">
    <location>
        <begin position="25"/>
        <end position="371"/>
    </location>
</feature>
<dbReference type="PANTHER" id="PTHR45953:SF1">
    <property type="entry name" value="IDURONATE 2-SULFATASE"/>
    <property type="match status" value="1"/>
</dbReference>
<evidence type="ECO:0000256" key="6">
    <source>
        <dbReference type="ARBA" id="ARBA00022837"/>
    </source>
</evidence>
<dbReference type="InterPro" id="IPR035874">
    <property type="entry name" value="IDS"/>
</dbReference>
<dbReference type="Proteomes" id="UP000315010">
    <property type="component" value="Unassembled WGS sequence"/>
</dbReference>
<gene>
    <name evidence="8" type="primary">betC_2</name>
    <name evidence="8" type="ORF">CA13_01330</name>
</gene>
<dbReference type="GO" id="GO:0046872">
    <property type="term" value="F:metal ion binding"/>
    <property type="evidence" value="ECO:0007669"/>
    <property type="project" value="UniProtKB-KW"/>
</dbReference>
<dbReference type="AlphaFoldDB" id="A0A5C5YVF3"/>
<dbReference type="SUPFAM" id="SSF53649">
    <property type="entry name" value="Alkaline phosphatase-like"/>
    <property type="match status" value="1"/>
</dbReference>